<sequence length="587" mass="69169">MKRLLLYVHFNKYNRVSSHVYFQLTQMRPLFSKVVFISNSQVSEHDYQKLVDLHLMDNFIQRENVGFDFAAWRDGMTHVGFDDITTYDVVTIMNDTCFGPLWDIKDYYLNYEANDQVDFWGLTNNRRTKKSRQTQGFPEHIQSYFITFKKPVIASSAFRNFWENVKNHTDVQEVINDYETKVTTTFLAAGFRYQTVFDTVNEDTTGMLHPDFSYYNPTAILNHKVPFIKVKAIDNNQHIAPYLLEEIAKKSDYPVDLIVSHMSEINFPDFKYLLARKYIQTTAPTSLSNKKIGVHLHVFYVDLLEDFLKAFENFHFAYDLFITTDNDTKKLEIEAILNQNHKNAHTFVTGNIGRDVLPMLKLKKYLSTYDYIGHFHTKKSKEADFWAGESWRNELIDMLIKPADNILANFENDKLGLVISDIPTFFRYNKIVDAWNEHLIAPEMNDLWYKMKMTKPIDFNTFHTFVMSYGTFIWFKYDALKPLFDLDLTDKDVPIEPLPQNSILHAIERLIVYVAWNEHYDFRISKNKIEITPFVDNKLYNERGDRAPHTYVDFTYMGGIKGAFKYIFIGPARAIKYIIKRILNKKN</sequence>
<comment type="caution">
    <text evidence="1">The sequence shown here is derived from an EMBL/GenBank/DDBJ whole genome shotgun (WGS) entry which is preliminary data.</text>
</comment>
<protein>
    <submittedName>
        <fullName evidence="1">Rhamnan synthesis F family protein</fullName>
    </submittedName>
</protein>
<dbReference type="EMBL" id="JAWWVP010000004">
    <property type="protein sequence ID" value="MDX5040204.1"/>
    <property type="molecule type" value="Genomic_DNA"/>
</dbReference>
<organism evidence="1">
    <name type="scientific">Streptococcus anginosus</name>
    <dbReference type="NCBI Taxonomy" id="1328"/>
    <lineage>
        <taxon>Bacteria</taxon>
        <taxon>Bacillati</taxon>
        <taxon>Bacillota</taxon>
        <taxon>Bacilli</taxon>
        <taxon>Lactobacillales</taxon>
        <taxon>Streptococcaceae</taxon>
        <taxon>Streptococcus</taxon>
        <taxon>Streptococcus anginosus group</taxon>
    </lineage>
</organism>
<proteinExistence type="predicted"/>
<name>A0AAP6EMU9_STRAP</name>
<evidence type="ECO:0000313" key="1">
    <source>
        <dbReference type="EMBL" id="MDX5040204.1"/>
    </source>
</evidence>
<dbReference type="RefSeq" id="WP_021001526.1">
    <property type="nucleotide sequence ID" value="NZ_CP012805.1"/>
</dbReference>
<accession>A0AAP6EMU9</accession>
<reference evidence="1" key="1">
    <citation type="submission" date="2023-11" db="EMBL/GenBank/DDBJ databases">
        <title>Streptococcus anginosus urogential strains.</title>
        <authorList>
            <person name="Appleberry H."/>
            <person name="Garcia-Israel J."/>
            <person name="Wolfe A."/>
            <person name="Putonti C."/>
        </authorList>
    </citation>
    <scope>NUCLEOTIDE SEQUENCE</scope>
    <source>
        <strain evidence="1">UMB1758</strain>
    </source>
</reference>
<gene>
    <name evidence="1" type="ORF">SFH28_04920</name>
</gene>
<dbReference type="InterPro" id="IPR007739">
    <property type="entry name" value="RgpF"/>
</dbReference>
<dbReference type="Pfam" id="PF05045">
    <property type="entry name" value="RgpF"/>
    <property type="match status" value="1"/>
</dbReference>
<dbReference type="AlphaFoldDB" id="A0AAP6EMU9"/>